<evidence type="ECO:0000313" key="2">
    <source>
        <dbReference type="Proteomes" id="UP000662818"/>
    </source>
</evidence>
<gene>
    <name evidence="1" type="ORF">CFH99_07925</name>
</gene>
<protein>
    <submittedName>
        <fullName evidence="1">Uncharacterized protein</fullName>
    </submittedName>
</protein>
<dbReference type="EMBL" id="CP022295">
    <property type="protein sequence ID" value="QSR25549.1"/>
    <property type="molecule type" value="Genomic_DNA"/>
</dbReference>
<organism evidence="1 2">
    <name type="scientific">Nocardioides aromaticivorans</name>
    <dbReference type="NCBI Taxonomy" id="200618"/>
    <lineage>
        <taxon>Bacteria</taxon>
        <taxon>Bacillati</taxon>
        <taxon>Actinomycetota</taxon>
        <taxon>Actinomycetes</taxon>
        <taxon>Propionibacteriales</taxon>
        <taxon>Nocardioidaceae</taxon>
        <taxon>Nocardioides</taxon>
    </lineage>
</organism>
<name>A0ABX7PHV3_9ACTN</name>
<sequence>MRRRESRESELRKSLFSAIADEADGSGTHDETLLALDYLLEHYALRAQRITATRMQNRIVHEIDRAIDTAVVPADVREGLRIARHVAVKTSKEFA</sequence>
<evidence type="ECO:0000313" key="1">
    <source>
        <dbReference type="EMBL" id="QSR25549.1"/>
    </source>
</evidence>
<keyword evidence="2" id="KW-1185">Reference proteome</keyword>
<proteinExistence type="predicted"/>
<dbReference type="Proteomes" id="UP000662818">
    <property type="component" value="Chromosome"/>
</dbReference>
<dbReference type="RefSeq" id="WP_207009790.1">
    <property type="nucleotide sequence ID" value="NZ_CP022295.1"/>
</dbReference>
<accession>A0ABX7PHV3</accession>
<reference evidence="1 2" key="1">
    <citation type="submission" date="2017-06" db="EMBL/GenBank/DDBJ databases">
        <title>Complete Genome Sequence of the Soil Carbazole-Degrading Bacterium Nocardioides aromaticivorans IC177.</title>
        <authorList>
            <person name="Vejarano F."/>
            <person name="Suzuki-Minakuchi C."/>
            <person name="Ohtsubo Y."/>
            <person name="Tsuda M."/>
            <person name="Okada K."/>
            <person name="Nojiri H."/>
        </authorList>
    </citation>
    <scope>NUCLEOTIDE SEQUENCE [LARGE SCALE GENOMIC DNA]</scope>
    <source>
        <strain evidence="1 2">IC177</strain>
    </source>
</reference>